<evidence type="ECO:0000256" key="1">
    <source>
        <dbReference type="SAM" id="MobiDB-lite"/>
    </source>
</evidence>
<proteinExistence type="predicted"/>
<feature type="region of interest" description="Disordered" evidence="1">
    <location>
        <begin position="224"/>
        <end position="253"/>
    </location>
</feature>
<gene>
    <name evidence="2" type="ORF">PoMZ_00842</name>
</gene>
<feature type="compositionally biased region" description="Polar residues" evidence="1">
    <location>
        <begin position="1"/>
        <end position="15"/>
    </location>
</feature>
<evidence type="ECO:0000313" key="3">
    <source>
        <dbReference type="Proteomes" id="UP000294847"/>
    </source>
</evidence>
<sequence length="335" mass="36858">MSTSVRSPANTTTPYLSVPPSWDKPTRRPVIWINGWPAVGKASVAGFIKTLLGISEVILVNEDGEDDLSGGSAVELDQHARCADDPAAEEDPLARGRRTTAIRRYILSEESLCRTTVFTACQPRTRKGQWIAAEYAAAAKAADRLFIPINLTCSEQENIRRLGRQRECSVNPEKVLKDPNLLVAVREVGLFEFTEEVAAATAPPQRPQLLRSFHTTDWVRGADAGSCEAESSTASEAGGSPRPCQANPYHDKEDPASMMLTLDVSRMTSMQAGFSIISHVQDMEKRRMCRVRAAELKEAALQLKAQAMARNKKSLCDAGELDSYRWIIRPRSALS</sequence>
<organism evidence="2 3">
    <name type="scientific">Pyricularia oryzae</name>
    <name type="common">Rice blast fungus</name>
    <name type="synonym">Magnaporthe oryzae</name>
    <dbReference type="NCBI Taxonomy" id="318829"/>
    <lineage>
        <taxon>Eukaryota</taxon>
        <taxon>Fungi</taxon>
        <taxon>Dikarya</taxon>
        <taxon>Ascomycota</taxon>
        <taxon>Pezizomycotina</taxon>
        <taxon>Sordariomycetes</taxon>
        <taxon>Sordariomycetidae</taxon>
        <taxon>Magnaporthales</taxon>
        <taxon>Pyriculariaceae</taxon>
        <taxon>Pyricularia</taxon>
    </lineage>
</organism>
<protein>
    <submittedName>
        <fullName evidence="2">Uncharacterized protein</fullName>
    </submittedName>
</protein>
<evidence type="ECO:0000313" key="2">
    <source>
        <dbReference type="EMBL" id="QBZ55936.1"/>
    </source>
</evidence>
<feature type="compositionally biased region" description="Low complexity" evidence="1">
    <location>
        <begin position="224"/>
        <end position="240"/>
    </location>
</feature>
<dbReference type="EMBL" id="CP034205">
    <property type="protein sequence ID" value="QBZ55936.1"/>
    <property type="molecule type" value="Genomic_DNA"/>
</dbReference>
<dbReference type="InterPro" id="IPR027417">
    <property type="entry name" value="P-loop_NTPase"/>
</dbReference>
<accession>A0A4P7N587</accession>
<dbReference type="Gene3D" id="3.40.50.300">
    <property type="entry name" value="P-loop containing nucleotide triphosphate hydrolases"/>
    <property type="match status" value="1"/>
</dbReference>
<name>A0A4P7N587_PYROR</name>
<feature type="region of interest" description="Disordered" evidence="1">
    <location>
        <begin position="1"/>
        <end position="20"/>
    </location>
</feature>
<dbReference type="AlphaFoldDB" id="A0A4P7N587"/>
<reference evidence="2 3" key="1">
    <citation type="journal article" date="2019" name="Mol. Biol. Evol.">
        <title>Blast fungal genomes show frequent chromosomal changes, gene gains and losses, and effector gene turnover.</title>
        <authorList>
            <person name="Gomez Luciano L.B."/>
            <person name="Jason Tsai I."/>
            <person name="Chuma I."/>
            <person name="Tosa Y."/>
            <person name="Chen Y.H."/>
            <person name="Li J.Y."/>
            <person name="Li M.Y."/>
            <person name="Jade Lu M.Y."/>
            <person name="Nakayashiki H."/>
            <person name="Li W.H."/>
        </authorList>
    </citation>
    <scope>NUCLEOTIDE SEQUENCE [LARGE SCALE GENOMIC DNA]</scope>
    <source>
        <strain evidence="2">MZ5-1-6</strain>
    </source>
</reference>
<dbReference type="Proteomes" id="UP000294847">
    <property type="component" value="Chromosome 2"/>
</dbReference>